<proteinExistence type="predicted"/>
<reference evidence="1" key="1">
    <citation type="submission" date="2023-07" db="EMBL/GenBank/DDBJ databases">
        <title>Sorghum-associated microbial communities from plants grown in Nebraska, USA.</title>
        <authorList>
            <person name="Schachtman D."/>
        </authorList>
    </citation>
    <scope>NUCLEOTIDE SEQUENCE</scope>
    <source>
        <strain evidence="1">2697</strain>
    </source>
</reference>
<dbReference type="EC" id="3.5.2.6" evidence="1"/>
<keyword evidence="1" id="KW-0378">Hydrolase</keyword>
<comment type="caution">
    <text evidence="1">The sequence shown here is derived from an EMBL/GenBank/DDBJ whole genome shotgun (WGS) entry which is preliminary data.</text>
</comment>
<name>A0ACC6KTA8_9SPHI</name>
<keyword evidence="2" id="KW-1185">Reference proteome</keyword>
<gene>
    <name evidence="1" type="ORF">J2X78_001145</name>
</gene>
<dbReference type="EMBL" id="JAVDTF010000001">
    <property type="protein sequence ID" value="MDR6782593.1"/>
    <property type="molecule type" value="Genomic_DNA"/>
</dbReference>
<sequence>MKALNILLIIVISLLNLNCSSQKQEVFKPKEVYKSNELIVTQITKNSFEHTSFLQTDDFGKVPCNGLIVTNSNEAIVFDTPTNDESSGALIKWIKETLHCKINAIIPTHFHDDCLGGLKAFDENDVPSYAYFKTIELAKEKGFAIPENSFRDSLVLKVGDENIVAKFFGEGHTKDNVVGYFPSEKIMFGGCLIKELGAGKGFLGDANVTNWPATVESVKKAYPDVKIIVPGHGQYGDNKLLDYTINLFGPQTSRPTAASPK</sequence>
<organism evidence="1 2">
    <name type="scientific">Pedobacter africanus</name>
    <dbReference type="NCBI Taxonomy" id="151894"/>
    <lineage>
        <taxon>Bacteria</taxon>
        <taxon>Pseudomonadati</taxon>
        <taxon>Bacteroidota</taxon>
        <taxon>Sphingobacteriia</taxon>
        <taxon>Sphingobacteriales</taxon>
        <taxon>Sphingobacteriaceae</taxon>
        <taxon>Pedobacter</taxon>
    </lineage>
</organism>
<evidence type="ECO:0000313" key="2">
    <source>
        <dbReference type="Proteomes" id="UP001246858"/>
    </source>
</evidence>
<protein>
    <submittedName>
        <fullName evidence="1">Metallo-beta-lactamase class B</fullName>
        <ecNumber evidence="1">3.5.2.6</ecNumber>
    </submittedName>
</protein>
<accession>A0ACC6KTA8</accession>
<evidence type="ECO:0000313" key="1">
    <source>
        <dbReference type="EMBL" id="MDR6782593.1"/>
    </source>
</evidence>
<dbReference type="Proteomes" id="UP001246858">
    <property type="component" value="Unassembled WGS sequence"/>
</dbReference>